<evidence type="ECO:0000313" key="3">
    <source>
        <dbReference type="Proteomes" id="UP000626109"/>
    </source>
</evidence>
<name>A0A813JE17_POLGL</name>
<feature type="compositionally biased region" description="Polar residues" evidence="1">
    <location>
        <begin position="301"/>
        <end position="312"/>
    </location>
</feature>
<comment type="caution">
    <text evidence="2">The sequence shown here is derived from an EMBL/GenBank/DDBJ whole genome shotgun (WGS) entry which is preliminary data.</text>
</comment>
<dbReference type="EMBL" id="CAJNNW010025586">
    <property type="protein sequence ID" value="CAE8677736.1"/>
    <property type="molecule type" value="Genomic_DNA"/>
</dbReference>
<evidence type="ECO:0000256" key="1">
    <source>
        <dbReference type="SAM" id="MobiDB-lite"/>
    </source>
</evidence>
<organism evidence="2 3">
    <name type="scientific">Polarella glacialis</name>
    <name type="common">Dinoflagellate</name>
    <dbReference type="NCBI Taxonomy" id="89957"/>
    <lineage>
        <taxon>Eukaryota</taxon>
        <taxon>Sar</taxon>
        <taxon>Alveolata</taxon>
        <taxon>Dinophyceae</taxon>
        <taxon>Suessiales</taxon>
        <taxon>Suessiaceae</taxon>
        <taxon>Polarella</taxon>
    </lineage>
</organism>
<feature type="compositionally biased region" description="Acidic residues" evidence="1">
    <location>
        <begin position="36"/>
        <end position="53"/>
    </location>
</feature>
<feature type="region of interest" description="Disordered" evidence="1">
    <location>
        <begin position="334"/>
        <end position="384"/>
    </location>
</feature>
<dbReference type="AlphaFoldDB" id="A0A813JE17"/>
<evidence type="ECO:0000313" key="2">
    <source>
        <dbReference type="EMBL" id="CAE8677736.1"/>
    </source>
</evidence>
<feature type="compositionally biased region" description="Basic residues" evidence="1">
    <location>
        <begin position="1"/>
        <end position="13"/>
    </location>
</feature>
<protein>
    <submittedName>
        <fullName evidence="2">Uncharacterized protein</fullName>
    </submittedName>
</protein>
<feature type="region of interest" description="Disordered" evidence="1">
    <location>
        <begin position="232"/>
        <end position="322"/>
    </location>
</feature>
<gene>
    <name evidence="2" type="ORF">PGLA2088_LOCUS20440</name>
</gene>
<feature type="non-terminal residue" evidence="2">
    <location>
        <position position="586"/>
    </location>
</feature>
<feature type="region of interest" description="Disordered" evidence="1">
    <location>
        <begin position="1"/>
        <end position="83"/>
    </location>
</feature>
<dbReference type="Proteomes" id="UP000626109">
    <property type="component" value="Unassembled WGS sequence"/>
</dbReference>
<feature type="compositionally biased region" description="Acidic residues" evidence="1">
    <location>
        <begin position="249"/>
        <end position="259"/>
    </location>
</feature>
<feature type="region of interest" description="Disordered" evidence="1">
    <location>
        <begin position="401"/>
        <end position="424"/>
    </location>
</feature>
<reference evidence="2" key="1">
    <citation type="submission" date="2021-02" db="EMBL/GenBank/DDBJ databases">
        <authorList>
            <person name="Dougan E. K."/>
            <person name="Rhodes N."/>
            <person name="Thang M."/>
            <person name="Chan C."/>
        </authorList>
    </citation>
    <scope>NUCLEOTIDE SEQUENCE</scope>
</reference>
<sequence length="586" mass="63463">MPPKKKGKAKAVARKGPSAATGSSLRAAAPVSQSEPEVEEDVGDGSEEPEDADVAFGDPQASSGKRSREEGEAKTTAPDELDLNVEDMVDKAYQESSFAEIAAASVSALSGIGPKAKKAFGKLHIKSVQDLASWKFYKVASTIASSAERERDGQTVESGGLILQQALDKAHASKSLQLVLELKPSALSGLAPSSDKVLAELKVRTIAQLAGWKYARWAEHITGLAKREEALLGPSSAASGQVEDKGGGEEVEDVEEEDIGDGKEGELDALFAPEADETVAQSPQKRLRQPTESPQKRLRQMTDSPQKPTTGGSMEVDLEGDLWNELDRNLEVSLDDVPEKVAPADISDSPGAGPPALPISGAATQAEESDDDNWGMDWKGDGGVDEDLIKKITSQAKKALGWEKEEWPADKEKAWDDANDEDQDGEEFWTRNKADMYNTQEESAADADTWLPDEEWGGLEANSQEGMAARAIVQKIRARAARDGTTNKFLEDTKSFPKEAVMEVWRMQISLQSEVQRMMLAAMLWLEANTLEVKEVPSDLNNAALNLIGREEATIRALCTRVPRHVLLKKANTKIPPKELRAEAAK</sequence>
<accession>A0A813JE17</accession>
<proteinExistence type="predicted"/>
<feature type="compositionally biased region" description="Basic and acidic residues" evidence="1">
    <location>
        <begin position="401"/>
        <end position="416"/>
    </location>
</feature>